<dbReference type="GO" id="GO:0009002">
    <property type="term" value="F:serine-type D-Ala-D-Ala carboxypeptidase activity"/>
    <property type="evidence" value="ECO:0007669"/>
    <property type="project" value="UniProtKB-EC"/>
</dbReference>
<dbReference type="SMART" id="SM00740">
    <property type="entry name" value="PASTA"/>
    <property type="match status" value="2"/>
</dbReference>
<evidence type="ECO:0000256" key="6">
    <source>
        <dbReference type="ARBA" id="ARBA00034000"/>
    </source>
</evidence>
<evidence type="ECO:0000256" key="2">
    <source>
        <dbReference type="ARBA" id="ARBA00004752"/>
    </source>
</evidence>
<gene>
    <name evidence="9" type="ORF">HUR95_12485</name>
</gene>
<keyword evidence="5 7" id="KW-0472">Membrane</keyword>
<comment type="similarity">
    <text evidence="3">Belongs to the transpeptidase family.</text>
</comment>
<dbReference type="Gene3D" id="3.40.710.10">
    <property type="entry name" value="DD-peptidase/beta-lactamase superfamily"/>
    <property type="match status" value="1"/>
</dbReference>
<dbReference type="Pfam" id="PF03793">
    <property type="entry name" value="PASTA"/>
    <property type="match status" value="1"/>
</dbReference>
<comment type="pathway">
    <text evidence="2">Cell wall biogenesis; peptidoglycan biosynthesis.</text>
</comment>
<dbReference type="Proteomes" id="UP000825179">
    <property type="component" value="Chromosome"/>
</dbReference>
<comment type="catalytic activity">
    <reaction evidence="6">
        <text>Preferential cleavage: (Ac)2-L-Lys-D-Ala-|-D-Ala. Also transpeptidation of peptidyl-alanyl moieties that are N-acyl substituents of D-alanine.</text>
        <dbReference type="EC" id="3.4.16.4"/>
    </reaction>
</comment>
<comment type="subcellular location">
    <subcellularLocation>
        <location evidence="1">Membrane</location>
    </subcellularLocation>
</comment>
<reference evidence="9 10" key="1">
    <citation type="journal article" date="2020" name="Extremophiles">
        <title>Genomic analysis of Caldalkalibacillus thermarum TA2.A1 reveals aerobic alkaliphilic metabolism and evolutionary hallmarks linking alkaliphilic bacteria and plant life.</title>
        <authorList>
            <person name="de Jong S.I."/>
            <person name="van den Broek M.A."/>
            <person name="Merkel A.Y."/>
            <person name="de la Torre Cortes P."/>
            <person name="Kalamorz F."/>
            <person name="Cook G.M."/>
            <person name="van Loosdrecht M.C.M."/>
            <person name="McMillan D.G.G."/>
        </authorList>
    </citation>
    <scope>NUCLEOTIDE SEQUENCE [LARGE SCALE GENOMIC DNA]</scope>
    <source>
        <strain evidence="9 10">TA2.A1</strain>
    </source>
</reference>
<dbReference type="Pfam" id="PF03717">
    <property type="entry name" value="PBP_dimer"/>
    <property type="match status" value="1"/>
</dbReference>
<accession>A0A8X8I810</accession>
<dbReference type="KEGG" id="cthu:HUR95_12485"/>
<dbReference type="Gene3D" id="3.30.70.2110">
    <property type="match status" value="1"/>
</dbReference>
<dbReference type="EC" id="3.4.16.4" evidence="4"/>
<dbReference type="Gene3D" id="3.30.450.330">
    <property type="match status" value="1"/>
</dbReference>
<dbReference type="InterPro" id="IPR001460">
    <property type="entry name" value="PCN-bd_Tpept"/>
</dbReference>
<dbReference type="InterPro" id="IPR005543">
    <property type="entry name" value="PASTA_dom"/>
</dbReference>
<protein>
    <recommendedName>
        <fullName evidence="4">serine-type D-Ala-D-Ala carboxypeptidase</fullName>
        <ecNumber evidence="4">3.4.16.4</ecNumber>
    </recommendedName>
</protein>
<keyword evidence="7" id="KW-0812">Transmembrane</keyword>
<dbReference type="GO" id="GO:0008658">
    <property type="term" value="F:penicillin binding"/>
    <property type="evidence" value="ECO:0007669"/>
    <property type="project" value="InterPro"/>
</dbReference>
<dbReference type="SUPFAM" id="SSF56601">
    <property type="entry name" value="beta-lactamase/transpeptidase-like"/>
    <property type="match status" value="1"/>
</dbReference>
<evidence type="ECO:0000313" key="9">
    <source>
        <dbReference type="EMBL" id="QZT33118.1"/>
    </source>
</evidence>
<keyword evidence="7" id="KW-1133">Transmembrane helix</keyword>
<evidence type="ECO:0000259" key="8">
    <source>
        <dbReference type="PROSITE" id="PS51178"/>
    </source>
</evidence>
<organism evidence="9 10">
    <name type="scientific">Caldalkalibacillus thermarum (strain TA2.A1)</name>
    <dbReference type="NCBI Taxonomy" id="986075"/>
    <lineage>
        <taxon>Bacteria</taxon>
        <taxon>Bacillati</taxon>
        <taxon>Bacillota</taxon>
        <taxon>Bacilli</taxon>
        <taxon>Bacillales</taxon>
        <taxon>Bacillaceae</taxon>
        <taxon>Caldalkalibacillus</taxon>
    </lineage>
</organism>
<dbReference type="Pfam" id="PF00905">
    <property type="entry name" value="Transpeptidase"/>
    <property type="match status" value="1"/>
</dbReference>
<dbReference type="SUPFAM" id="SSF56519">
    <property type="entry name" value="Penicillin binding protein dimerisation domain"/>
    <property type="match status" value="1"/>
</dbReference>
<dbReference type="InterPro" id="IPR036138">
    <property type="entry name" value="PBP_dimer_sf"/>
</dbReference>
<evidence type="ECO:0000256" key="5">
    <source>
        <dbReference type="ARBA" id="ARBA00023136"/>
    </source>
</evidence>
<dbReference type="InterPro" id="IPR005311">
    <property type="entry name" value="PBP_dimer"/>
</dbReference>
<feature type="domain" description="PASTA" evidence="8">
    <location>
        <begin position="641"/>
        <end position="700"/>
    </location>
</feature>
<evidence type="ECO:0000256" key="4">
    <source>
        <dbReference type="ARBA" id="ARBA00012448"/>
    </source>
</evidence>
<dbReference type="RefSeq" id="WP_222822621.1">
    <property type="nucleotide sequence ID" value="NZ_CP082237.1"/>
</dbReference>
<dbReference type="PANTHER" id="PTHR30627:SF26">
    <property type="entry name" value="PENICILLIN-BINDING PROTEIN 2B"/>
    <property type="match status" value="1"/>
</dbReference>
<dbReference type="Gene3D" id="3.90.1310.10">
    <property type="entry name" value="Penicillin-binding protein 2a (Domain 2)"/>
    <property type="match status" value="1"/>
</dbReference>
<sequence length="705" mass="79779">MSHTKIRSRSQFMGAIFLLLFFAVIYRFYTLQVVEASWYQERAQAMYERERVLEAERGSIFDRNHNILAKEVKAYTVIAILDQNVSNHVKDPQATAEQLAPILDMSQEQLYQLLTQKDRQQVELRPGGWKIDAQKMEAIRELELEGITFREETRRYYPNHTFASHILGFVDLDGEARMGLELELDKYLRGEKGLVKYKQDLKGNRLISGTETVEYPKDGHDVYLTIDQRIQLFVEQALDEVYREYRPEKMTVIVSDPHTGQILAMSNRPSFDPNNYSSITNYWNDAVSYAFEPGSTFKVITFAAAIEEGIYNGHETFQSGSYAVPGKIIRDHNRQGWGTITFLEGMQKSSNVASVILGYERMEKEVFYHYIDRFGFGKLTGIDLPGEHPGYVISLEEARPVDLAAMTFGQGGLMVTPIQQIQAINVIANGGKLMKPYVIDSIYDPNSDKVVLQNKPTVVDPQVVSPQTAKQMRDILETVVTDGIGTNFHIDGYQVAGKTGTAQKAENGRYVRGKYIHSFVGFAPKDDPKLSVFVAIDSPQVDQYYLGGAAVAKVFKYVMENSLQYLNVTREIEEVSAADIEAEWPTVGDYRRLFVENGRKKGEQDGFDVHILGQENEITEQYPTPGTPMPEGSRLYLIAGEVRHVETPDMTGWSLKEVLDWASVTRMKVRAEGHGYVTAQNVSPGVRLRPGSELQVTLEPKFDGR</sequence>
<keyword evidence="10" id="KW-1185">Reference proteome</keyword>
<evidence type="ECO:0000256" key="1">
    <source>
        <dbReference type="ARBA" id="ARBA00004370"/>
    </source>
</evidence>
<dbReference type="GO" id="GO:0071555">
    <property type="term" value="P:cell wall organization"/>
    <property type="evidence" value="ECO:0007669"/>
    <property type="project" value="TreeGrafter"/>
</dbReference>
<evidence type="ECO:0000256" key="3">
    <source>
        <dbReference type="ARBA" id="ARBA00007171"/>
    </source>
</evidence>
<proteinExistence type="inferred from homology"/>
<dbReference type="PANTHER" id="PTHR30627">
    <property type="entry name" value="PEPTIDOGLYCAN D,D-TRANSPEPTIDASE"/>
    <property type="match status" value="1"/>
</dbReference>
<dbReference type="InterPro" id="IPR050515">
    <property type="entry name" value="Beta-lactam/transpept"/>
</dbReference>
<dbReference type="GO" id="GO:0005886">
    <property type="term" value="C:plasma membrane"/>
    <property type="evidence" value="ECO:0007669"/>
    <property type="project" value="TreeGrafter"/>
</dbReference>
<feature type="transmembrane region" description="Helical" evidence="7">
    <location>
        <begin position="12"/>
        <end position="29"/>
    </location>
</feature>
<evidence type="ECO:0000256" key="7">
    <source>
        <dbReference type="SAM" id="Phobius"/>
    </source>
</evidence>
<name>A0A8X8I810_CALTT</name>
<evidence type="ECO:0000313" key="10">
    <source>
        <dbReference type="Proteomes" id="UP000825179"/>
    </source>
</evidence>
<dbReference type="InterPro" id="IPR012338">
    <property type="entry name" value="Beta-lactam/transpept-like"/>
</dbReference>
<dbReference type="PROSITE" id="PS51178">
    <property type="entry name" value="PASTA"/>
    <property type="match status" value="1"/>
</dbReference>
<dbReference type="EMBL" id="CP082237">
    <property type="protein sequence ID" value="QZT33118.1"/>
    <property type="molecule type" value="Genomic_DNA"/>
</dbReference>
<dbReference type="AlphaFoldDB" id="A0A8X8I810"/>
<dbReference type="CDD" id="cd06575">
    <property type="entry name" value="PASTA_Pbp2x-like_2"/>
    <property type="match status" value="1"/>
</dbReference>
<dbReference type="SUPFAM" id="SSF54184">
    <property type="entry name" value="Penicillin-binding protein 2x (pbp-2x), c-terminal domain"/>
    <property type="match status" value="1"/>
</dbReference>